<accession>U4LT10</accession>
<evidence type="ECO:0000313" key="2">
    <source>
        <dbReference type="Proteomes" id="UP000018144"/>
    </source>
</evidence>
<dbReference type="Proteomes" id="UP000018144">
    <property type="component" value="Unassembled WGS sequence"/>
</dbReference>
<name>U4LT10_PYROM</name>
<reference evidence="1 2" key="1">
    <citation type="journal article" date="2013" name="PLoS Genet.">
        <title>The genome and development-dependent transcriptomes of Pyronema confluens: a window into fungal evolution.</title>
        <authorList>
            <person name="Traeger S."/>
            <person name="Altegoer F."/>
            <person name="Freitag M."/>
            <person name="Gabaldon T."/>
            <person name="Kempken F."/>
            <person name="Kumar A."/>
            <person name="Marcet-Houben M."/>
            <person name="Poggeler S."/>
            <person name="Stajich J.E."/>
            <person name="Nowrousian M."/>
        </authorList>
    </citation>
    <scope>NUCLEOTIDE SEQUENCE [LARGE SCALE GENOMIC DNA]</scope>
    <source>
        <strain evidence="2">CBS 100304</strain>
        <tissue evidence="1">Vegetative mycelium</tissue>
    </source>
</reference>
<protein>
    <submittedName>
        <fullName evidence="1">Uncharacterized protein</fullName>
    </submittedName>
</protein>
<sequence length="32" mass="3476">MYPQLGSTLDPGTGYGYSMTTYYRLSPLGAIT</sequence>
<dbReference type="AlphaFoldDB" id="U4LT10"/>
<proteinExistence type="predicted"/>
<evidence type="ECO:0000313" key="1">
    <source>
        <dbReference type="EMBL" id="CCX30516.1"/>
    </source>
</evidence>
<gene>
    <name evidence="1" type="ORF">PCON_08715</name>
</gene>
<keyword evidence="2" id="KW-1185">Reference proteome</keyword>
<dbReference type="EMBL" id="HF935441">
    <property type="protein sequence ID" value="CCX30516.1"/>
    <property type="molecule type" value="Genomic_DNA"/>
</dbReference>
<organism evidence="1 2">
    <name type="scientific">Pyronema omphalodes (strain CBS 100304)</name>
    <name type="common">Pyronema confluens</name>
    <dbReference type="NCBI Taxonomy" id="1076935"/>
    <lineage>
        <taxon>Eukaryota</taxon>
        <taxon>Fungi</taxon>
        <taxon>Dikarya</taxon>
        <taxon>Ascomycota</taxon>
        <taxon>Pezizomycotina</taxon>
        <taxon>Pezizomycetes</taxon>
        <taxon>Pezizales</taxon>
        <taxon>Pyronemataceae</taxon>
        <taxon>Pyronema</taxon>
    </lineage>
</organism>